<organism evidence="2 3">
    <name type="scientific">Clitoria ternatea</name>
    <name type="common">Butterfly pea</name>
    <dbReference type="NCBI Taxonomy" id="43366"/>
    <lineage>
        <taxon>Eukaryota</taxon>
        <taxon>Viridiplantae</taxon>
        <taxon>Streptophyta</taxon>
        <taxon>Embryophyta</taxon>
        <taxon>Tracheophyta</taxon>
        <taxon>Spermatophyta</taxon>
        <taxon>Magnoliopsida</taxon>
        <taxon>eudicotyledons</taxon>
        <taxon>Gunneridae</taxon>
        <taxon>Pentapetalae</taxon>
        <taxon>rosids</taxon>
        <taxon>fabids</taxon>
        <taxon>Fabales</taxon>
        <taxon>Fabaceae</taxon>
        <taxon>Papilionoideae</taxon>
        <taxon>50 kb inversion clade</taxon>
        <taxon>NPAAA clade</taxon>
        <taxon>indigoferoid/millettioid clade</taxon>
        <taxon>Phaseoleae</taxon>
        <taxon>Clitoria</taxon>
    </lineage>
</organism>
<proteinExistence type="predicted"/>
<reference evidence="2 3" key="1">
    <citation type="submission" date="2024-01" db="EMBL/GenBank/DDBJ databases">
        <title>The genomes of 5 underutilized Papilionoideae crops provide insights into root nodulation and disease resistance.</title>
        <authorList>
            <person name="Yuan L."/>
        </authorList>
    </citation>
    <scope>NUCLEOTIDE SEQUENCE [LARGE SCALE GENOMIC DNA]</scope>
    <source>
        <strain evidence="2">LY-2023</strain>
        <tissue evidence="2">Leaf</tissue>
    </source>
</reference>
<evidence type="ECO:0000313" key="3">
    <source>
        <dbReference type="Proteomes" id="UP001359559"/>
    </source>
</evidence>
<keyword evidence="1" id="KW-1133">Transmembrane helix</keyword>
<feature type="transmembrane region" description="Helical" evidence="1">
    <location>
        <begin position="53"/>
        <end position="72"/>
    </location>
</feature>
<keyword evidence="1" id="KW-0812">Transmembrane</keyword>
<evidence type="ECO:0000256" key="1">
    <source>
        <dbReference type="SAM" id="Phobius"/>
    </source>
</evidence>
<keyword evidence="1" id="KW-0472">Membrane</keyword>
<comment type="caution">
    <text evidence="2">The sequence shown here is derived from an EMBL/GenBank/DDBJ whole genome shotgun (WGS) entry which is preliminary data.</text>
</comment>
<protein>
    <submittedName>
        <fullName evidence="2">Uncharacterized protein</fullName>
    </submittedName>
</protein>
<accession>A0AAN9K380</accession>
<dbReference type="AlphaFoldDB" id="A0AAN9K380"/>
<sequence length="173" mass="19228">MLCSLIWKAEVFVFNYDERTGFGEEWKGKGPKYLPGWTGSIALPLTHVLPPSVPFTLLITALTLTILLFHFVTDVLSIRTSTFAFRVDSSVPQFGIDNYDSMLYFIFNLCPLVFLGAGQAEQAGQRGWALPSSEYSHPAGARVEVGSSRTQDEVYTLILAVGCWLLAVDLHYD</sequence>
<name>A0AAN9K380_CLITE</name>
<dbReference type="EMBL" id="JAYKXN010000002">
    <property type="protein sequence ID" value="KAK7310080.1"/>
    <property type="molecule type" value="Genomic_DNA"/>
</dbReference>
<keyword evidence="3" id="KW-1185">Reference proteome</keyword>
<evidence type="ECO:0000313" key="2">
    <source>
        <dbReference type="EMBL" id="KAK7310080.1"/>
    </source>
</evidence>
<dbReference type="Proteomes" id="UP001359559">
    <property type="component" value="Unassembled WGS sequence"/>
</dbReference>
<gene>
    <name evidence="2" type="ORF">RJT34_07320</name>
</gene>